<dbReference type="Pfam" id="PF12796">
    <property type="entry name" value="Ank_2"/>
    <property type="match status" value="1"/>
</dbReference>
<dbReference type="InterPro" id="IPR036770">
    <property type="entry name" value="Ankyrin_rpt-contain_sf"/>
</dbReference>
<dbReference type="SMART" id="SM00248">
    <property type="entry name" value="ANK"/>
    <property type="match status" value="5"/>
</dbReference>
<dbReference type="PROSITE" id="PS50835">
    <property type="entry name" value="IG_LIKE"/>
    <property type="match status" value="2"/>
</dbReference>
<dbReference type="InterPro" id="IPR032675">
    <property type="entry name" value="LRR_dom_sf"/>
</dbReference>
<comment type="caution">
    <text evidence="5">The sequence shown here is derived from an EMBL/GenBank/DDBJ whole genome shotgun (WGS) entry which is preliminary data.</text>
</comment>
<keyword evidence="5" id="KW-0808">Transferase</keyword>
<evidence type="ECO:0000256" key="1">
    <source>
        <dbReference type="ARBA" id="ARBA00022614"/>
    </source>
</evidence>
<dbReference type="InterPro" id="IPR036179">
    <property type="entry name" value="Ig-like_dom_sf"/>
</dbReference>
<dbReference type="GO" id="GO:0009966">
    <property type="term" value="P:regulation of signal transduction"/>
    <property type="evidence" value="ECO:0007669"/>
    <property type="project" value="UniProtKB-ARBA"/>
</dbReference>
<sequence length="922" mass="103943">MDTLDGEFLNACERGNLNEVLNILYYHDNGPVKLLKTDPNTLDHMHYFHAVCLNGHCDVVEQLFFFNVDVNLDSEYGTPLAVACQGGHMGTVKTLVKHGAKIHDPNTNATLTPFFQACKHGHLDILTYLIEEEPDALLVLGSQLLVEACREGFLDIVVLLVSKNIDIDGGIPPSSPSRESIAFDMSLETPLQAACSQNQVEVVEYLMQEKVEVNVSIVQKYYQVLGEAVRRNFTEHTDRYRKKQTGKTSLLKGKFSNGNFYDIHKSWFTDYAEQLVALDLSSNQLHNVPKEIMNLPSIREIDLSANNLFELPEVDNVEDSRLEEIKASSNHLKHVPTSFFNIKCLRHLELVNNEIISLLNCDVSEQFDMDDVIPDAVTWQCHSLKSLNLARNQLKSIPSAIHAANSLEKLQLFGNKITSFPMGWKCPLRILNLSQNELMDFKQSVFNTWTQTLVDLNLSYNKLTSISWDICQLQKLQYLDLSHNTIENMPPKFYWTCSNLRKLNLANNKLYGVSSRIETAAPPRNSRRFTITRSPTEERVEIEDEFPHEVFGATLESLDLSDNKLAAVPSSVCQFTSLEDLNLSWNRQLRTLPPELGNLTECYQLGLEGLHLSGIPKFSRSGQYSKDVLTYLRAKQRKAVAYFRMKLMVIGLQGRGKTTLLAALRGRPLPPNISTVGIIVNEWTVSGSSSILGKLKRDQTIAKDAGTYKCIAVNVRGRKSENITLRIGEEARFEKKANSLSVAIGGKAVFSCRPLSTDGEMSIKWRRNGQTIQSGGKYDVGSESLTISDVSSKDCGEYYCVARDGHSIITSIGTLAIKNEKPCIHKPPEHLQLDVGMYARFYCAASGDPTPEILWQNAKQPNPNVFEIEKVNISHVGVYTCTARSKDKVSNAYAFLTVDNHYRKYTLLVFVREFKFDFQYRY</sequence>
<dbReference type="GO" id="GO:0016301">
    <property type="term" value="F:kinase activity"/>
    <property type="evidence" value="ECO:0007669"/>
    <property type="project" value="UniProtKB-KW"/>
</dbReference>
<reference evidence="5" key="1">
    <citation type="submission" date="2020-04" db="EMBL/GenBank/DDBJ databases">
        <authorList>
            <person name="Alioto T."/>
            <person name="Alioto T."/>
            <person name="Gomez Garrido J."/>
        </authorList>
    </citation>
    <scope>NUCLEOTIDE SEQUENCE</scope>
    <source>
        <strain evidence="5">A484AB</strain>
    </source>
</reference>
<keyword evidence="5" id="KW-0418">Kinase</keyword>
<dbReference type="Proteomes" id="UP001152795">
    <property type="component" value="Unassembled WGS sequence"/>
</dbReference>
<proteinExistence type="predicted"/>
<keyword evidence="3" id="KW-0677">Repeat</keyword>
<dbReference type="Gene3D" id="3.30.70.1390">
    <property type="entry name" value="ROC domain from the Parkinson's disease-associated leucine-rich repeat kinase 2"/>
    <property type="match status" value="1"/>
</dbReference>
<gene>
    <name evidence="5" type="ORF">PACLA_8A003986</name>
</gene>
<dbReference type="InterPro" id="IPR003598">
    <property type="entry name" value="Ig_sub2"/>
</dbReference>
<dbReference type="InterPro" id="IPR003599">
    <property type="entry name" value="Ig_sub"/>
</dbReference>
<dbReference type="SMART" id="SM00364">
    <property type="entry name" value="LRR_BAC"/>
    <property type="match status" value="6"/>
</dbReference>
<evidence type="ECO:0000313" key="5">
    <source>
        <dbReference type="EMBL" id="CAB4007949.1"/>
    </source>
</evidence>
<dbReference type="Pfam" id="PF13855">
    <property type="entry name" value="LRR_8"/>
    <property type="match status" value="2"/>
</dbReference>
<keyword evidence="4" id="KW-1015">Disulfide bond</keyword>
<dbReference type="InterPro" id="IPR002110">
    <property type="entry name" value="Ankyrin_rpt"/>
</dbReference>
<dbReference type="Gene3D" id="2.60.40.10">
    <property type="entry name" value="Immunoglobulins"/>
    <property type="match status" value="2"/>
</dbReference>
<dbReference type="Gene3D" id="3.80.10.10">
    <property type="entry name" value="Ribonuclease Inhibitor"/>
    <property type="match status" value="3"/>
</dbReference>
<evidence type="ECO:0000256" key="2">
    <source>
        <dbReference type="ARBA" id="ARBA00022729"/>
    </source>
</evidence>
<dbReference type="SUPFAM" id="SSF52058">
    <property type="entry name" value="L domain-like"/>
    <property type="match status" value="1"/>
</dbReference>
<dbReference type="InterPro" id="IPR013783">
    <property type="entry name" value="Ig-like_fold"/>
</dbReference>
<dbReference type="SUPFAM" id="SSF52540">
    <property type="entry name" value="P-loop containing nucleoside triphosphate hydrolases"/>
    <property type="match status" value="1"/>
</dbReference>
<dbReference type="GO" id="GO:0031012">
    <property type="term" value="C:extracellular matrix"/>
    <property type="evidence" value="ECO:0007669"/>
    <property type="project" value="TreeGrafter"/>
</dbReference>
<keyword evidence="2" id="KW-0732">Signal</keyword>
<dbReference type="Pfam" id="PF00023">
    <property type="entry name" value="Ank"/>
    <property type="match status" value="1"/>
</dbReference>
<dbReference type="PROSITE" id="PS51450">
    <property type="entry name" value="LRR"/>
    <property type="match status" value="3"/>
</dbReference>
<protein>
    <submittedName>
        <fullName evidence="5">Leucine-rich repeat serine threonine- kinase 1-like</fullName>
    </submittedName>
</protein>
<dbReference type="SMART" id="SM00409">
    <property type="entry name" value="IG"/>
    <property type="match status" value="2"/>
</dbReference>
<dbReference type="InterPro" id="IPR013098">
    <property type="entry name" value="Ig_I-set"/>
</dbReference>
<evidence type="ECO:0000256" key="4">
    <source>
        <dbReference type="ARBA" id="ARBA00023157"/>
    </source>
</evidence>
<keyword evidence="1" id="KW-0433">Leucine-rich repeat</keyword>
<dbReference type="AlphaFoldDB" id="A0A6S7HTU3"/>
<dbReference type="SUPFAM" id="SSF48726">
    <property type="entry name" value="Immunoglobulin"/>
    <property type="match status" value="2"/>
</dbReference>
<accession>A0A6S7HTU3</accession>
<dbReference type="Pfam" id="PF00560">
    <property type="entry name" value="LRR_1"/>
    <property type="match status" value="1"/>
</dbReference>
<evidence type="ECO:0000313" key="6">
    <source>
        <dbReference type="Proteomes" id="UP001152795"/>
    </source>
</evidence>
<dbReference type="InterPro" id="IPR001611">
    <property type="entry name" value="Leu-rich_rpt"/>
</dbReference>
<dbReference type="EMBL" id="CACRXK020005968">
    <property type="protein sequence ID" value="CAB4007949.1"/>
    <property type="molecule type" value="Genomic_DNA"/>
</dbReference>
<dbReference type="Pfam" id="PF07679">
    <property type="entry name" value="I-set"/>
    <property type="match status" value="1"/>
</dbReference>
<dbReference type="PANTHER" id="PTHR24373">
    <property type="entry name" value="SLIT RELATED LEUCINE-RICH REPEAT NEURONAL PROTEIN"/>
    <property type="match status" value="1"/>
</dbReference>
<dbReference type="SMART" id="SM00408">
    <property type="entry name" value="IGc2"/>
    <property type="match status" value="2"/>
</dbReference>
<dbReference type="Gene3D" id="1.25.40.20">
    <property type="entry name" value="Ankyrin repeat-containing domain"/>
    <property type="match status" value="1"/>
</dbReference>
<dbReference type="InterPro" id="IPR007110">
    <property type="entry name" value="Ig-like_dom"/>
</dbReference>
<dbReference type="InterPro" id="IPR003591">
    <property type="entry name" value="Leu-rich_rpt_typical-subtyp"/>
</dbReference>
<dbReference type="PRINTS" id="PR00019">
    <property type="entry name" value="LEURICHRPT"/>
</dbReference>
<dbReference type="PANTHER" id="PTHR24373:SF370">
    <property type="entry name" value="FISH-LIPS, ISOFORM E"/>
    <property type="match status" value="1"/>
</dbReference>
<dbReference type="Pfam" id="PF13927">
    <property type="entry name" value="Ig_3"/>
    <property type="match status" value="1"/>
</dbReference>
<organism evidence="5 6">
    <name type="scientific">Paramuricea clavata</name>
    <name type="common">Red gorgonian</name>
    <name type="synonym">Violescent sea-whip</name>
    <dbReference type="NCBI Taxonomy" id="317549"/>
    <lineage>
        <taxon>Eukaryota</taxon>
        <taxon>Metazoa</taxon>
        <taxon>Cnidaria</taxon>
        <taxon>Anthozoa</taxon>
        <taxon>Octocorallia</taxon>
        <taxon>Malacalcyonacea</taxon>
        <taxon>Plexauridae</taxon>
        <taxon>Paramuricea</taxon>
    </lineage>
</organism>
<dbReference type="PROSITE" id="PS50088">
    <property type="entry name" value="ANK_REPEAT"/>
    <property type="match status" value="1"/>
</dbReference>
<dbReference type="SMART" id="SM00369">
    <property type="entry name" value="LRR_TYP"/>
    <property type="match status" value="7"/>
</dbReference>
<dbReference type="InterPro" id="IPR050328">
    <property type="entry name" value="Dev_Immune_Receptor"/>
</dbReference>
<keyword evidence="6" id="KW-1185">Reference proteome</keyword>
<evidence type="ECO:0000256" key="3">
    <source>
        <dbReference type="ARBA" id="ARBA00022737"/>
    </source>
</evidence>
<dbReference type="InterPro" id="IPR027417">
    <property type="entry name" value="P-loop_NTPase"/>
</dbReference>
<dbReference type="SUPFAM" id="SSF48403">
    <property type="entry name" value="Ankyrin repeat"/>
    <property type="match status" value="1"/>
</dbReference>
<dbReference type="OrthoDB" id="1866797at2759"/>
<dbReference type="GO" id="GO:0005615">
    <property type="term" value="C:extracellular space"/>
    <property type="evidence" value="ECO:0007669"/>
    <property type="project" value="TreeGrafter"/>
</dbReference>
<name>A0A6S7HTU3_PARCT</name>